<sequence>MERWQNANYIQESFVTIALQREYDKKANPQLVRWEQPIKIFLESDFGDASLQKELLSVHLSHLSSITNIPIQFVNRRQEGNIFIIFTSYNNLEPKVAEYIGDPNKMRAAIKEAICLGNFSYNRKSEITKGTIIIPVDYARQKARFLDCIVEEITQLMGLPNDSDNVYPSIFNDRSIDSYLSPLDYLLLKLLYSDRLYAGMKLKEVEKALPKAIRDLLNSGDIKYAARRVRENSLQQYLGD</sequence>
<reference evidence="1" key="1">
    <citation type="submission" date="2022-12" db="EMBL/GenBank/DDBJ databases">
        <title>Marinomonas 15G1-11 sp. nov, isolated from marine algae.</title>
        <authorList>
            <person name="Butt M."/>
            <person name="Choi D.G."/>
            <person name="Kim J.M."/>
            <person name="Lee J.K."/>
            <person name="Baek J.H."/>
            <person name="Jeon C.O."/>
        </authorList>
    </citation>
    <scope>NUCLEOTIDE SEQUENCE</scope>
    <source>
        <strain evidence="1">15G1-11</strain>
    </source>
</reference>
<dbReference type="EMBL" id="JAPUBN010000013">
    <property type="protein sequence ID" value="MCZ2721523.1"/>
    <property type="molecule type" value="Genomic_DNA"/>
</dbReference>
<dbReference type="RefSeq" id="WP_269124368.1">
    <property type="nucleotide sequence ID" value="NZ_JAPUBN010000013.1"/>
</dbReference>
<dbReference type="Proteomes" id="UP001149719">
    <property type="component" value="Unassembled WGS sequence"/>
</dbReference>
<proteinExistence type="predicted"/>
<evidence type="ECO:0000313" key="2">
    <source>
        <dbReference type="Proteomes" id="UP001149719"/>
    </source>
</evidence>
<organism evidence="1 2">
    <name type="scientific">Marinomonas phaeophyticola</name>
    <dbReference type="NCBI Taxonomy" id="3004091"/>
    <lineage>
        <taxon>Bacteria</taxon>
        <taxon>Pseudomonadati</taxon>
        <taxon>Pseudomonadota</taxon>
        <taxon>Gammaproteobacteria</taxon>
        <taxon>Oceanospirillales</taxon>
        <taxon>Oceanospirillaceae</taxon>
        <taxon>Marinomonas</taxon>
    </lineage>
</organism>
<comment type="caution">
    <text evidence="1">The sequence shown here is derived from an EMBL/GenBank/DDBJ whole genome shotgun (WGS) entry which is preliminary data.</text>
</comment>
<protein>
    <submittedName>
        <fullName evidence="1">DUF2927 domain-containing protein</fullName>
    </submittedName>
</protein>
<gene>
    <name evidence="1" type="ORF">O1D97_07615</name>
</gene>
<name>A0ABT4JT09_9GAMM</name>
<dbReference type="InterPro" id="IPR021323">
    <property type="entry name" value="DUF2927"/>
</dbReference>
<accession>A0ABT4JT09</accession>
<keyword evidence="2" id="KW-1185">Reference proteome</keyword>
<evidence type="ECO:0000313" key="1">
    <source>
        <dbReference type="EMBL" id="MCZ2721523.1"/>
    </source>
</evidence>
<dbReference type="Pfam" id="PF11150">
    <property type="entry name" value="DUF2927"/>
    <property type="match status" value="1"/>
</dbReference>